<organism evidence="1 2">
    <name type="scientific">Rubidibacter lacunae KORDI 51-2</name>
    <dbReference type="NCBI Taxonomy" id="582515"/>
    <lineage>
        <taxon>Bacteria</taxon>
        <taxon>Bacillati</taxon>
        <taxon>Cyanobacteriota</taxon>
        <taxon>Cyanophyceae</taxon>
        <taxon>Oscillatoriophycideae</taxon>
        <taxon>Chroococcales</taxon>
        <taxon>Aphanothecaceae</taxon>
        <taxon>Rubidibacter</taxon>
    </lineage>
</organism>
<dbReference type="InParanoid" id="U5DN90"/>
<evidence type="ECO:0000313" key="2">
    <source>
        <dbReference type="Proteomes" id="UP000016960"/>
    </source>
</evidence>
<reference evidence="1 2" key="1">
    <citation type="submission" date="2013-05" db="EMBL/GenBank/DDBJ databases">
        <title>Draft genome sequence of Rubidibacter lacunae KORDI 51-2.</title>
        <authorList>
            <person name="Choi D.H."/>
            <person name="Noh J.H."/>
            <person name="Kwon K.-K."/>
            <person name="Lee J.-H."/>
            <person name="Ryu J.-Y."/>
        </authorList>
    </citation>
    <scope>NUCLEOTIDE SEQUENCE [LARGE SCALE GENOMIC DNA]</scope>
    <source>
        <strain evidence="1 2">KORDI 51-2</strain>
    </source>
</reference>
<gene>
    <name evidence="1" type="ORF">KR51_00000040</name>
</gene>
<accession>U5DN90</accession>
<protein>
    <submittedName>
        <fullName evidence="1">Uncharacterized protein</fullName>
    </submittedName>
</protein>
<evidence type="ECO:0000313" key="1">
    <source>
        <dbReference type="EMBL" id="ERN43116.1"/>
    </source>
</evidence>
<keyword evidence="2" id="KW-1185">Reference proteome</keyword>
<comment type="caution">
    <text evidence="1">The sequence shown here is derived from an EMBL/GenBank/DDBJ whole genome shotgun (WGS) entry which is preliminary data.</text>
</comment>
<sequence>MLKSIDMTLHTAKNIVTKLVKLIPAISLTSLYEFKLRCNRSCPAGNVKLPPERKFVENGEGNSTENWKFSLFNLVLVLNPGDRS</sequence>
<dbReference type="EMBL" id="ASSJ01000001">
    <property type="protein sequence ID" value="ERN43116.1"/>
    <property type="molecule type" value="Genomic_DNA"/>
</dbReference>
<proteinExistence type="predicted"/>
<name>U5DN90_9CHRO</name>
<dbReference type="Proteomes" id="UP000016960">
    <property type="component" value="Unassembled WGS sequence"/>
</dbReference>
<dbReference type="AlphaFoldDB" id="U5DN90"/>